<keyword evidence="7" id="KW-1185">Reference proteome</keyword>
<keyword evidence="4" id="KW-0676">Redox-active center</keyword>
<evidence type="ECO:0000256" key="4">
    <source>
        <dbReference type="ARBA" id="ARBA00023284"/>
    </source>
</evidence>
<evidence type="ECO:0000313" key="6">
    <source>
        <dbReference type="EMBL" id="MBO0329681.1"/>
    </source>
</evidence>
<keyword evidence="2" id="KW-0201">Cytochrome c-type biogenesis</keyword>
<proteinExistence type="predicted"/>
<reference evidence="6 7" key="1">
    <citation type="submission" date="2021-03" db="EMBL/GenBank/DDBJ databases">
        <title>Muricauda sp. CAU 1631 isolated from Incheon.</title>
        <authorList>
            <person name="Kim W."/>
        </authorList>
    </citation>
    <scope>NUCLEOTIDE SEQUENCE [LARGE SCALE GENOMIC DNA]</scope>
    <source>
        <strain evidence="6 7">CAU 1631</strain>
    </source>
</reference>
<evidence type="ECO:0000256" key="3">
    <source>
        <dbReference type="ARBA" id="ARBA00023157"/>
    </source>
</evidence>
<dbReference type="SUPFAM" id="SSF52833">
    <property type="entry name" value="Thioredoxin-like"/>
    <property type="match status" value="1"/>
</dbReference>
<dbReference type="EMBL" id="JAFLND010000001">
    <property type="protein sequence ID" value="MBO0329681.1"/>
    <property type="molecule type" value="Genomic_DNA"/>
</dbReference>
<comment type="caution">
    <text evidence="6">The sequence shown here is derived from an EMBL/GenBank/DDBJ whole genome shotgun (WGS) entry which is preliminary data.</text>
</comment>
<organism evidence="6 7">
    <name type="scientific">[Muricauda] lutisoli</name>
    <dbReference type="NCBI Taxonomy" id="2816035"/>
    <lineage>
        <taxon>Bacteria</taxon>
        <taxon>Pseudomonadati</taxon>
        <taxon>Bacteroidota</taxon>
        <taxon>Flavobacteriia</taxon>
        <taxon>Flavobacteriales</taxon>
        <taxon>Flavobacteriaceae</taxon>
        <taxon>Allomuricauda</taxon>
    </lineage>
</organism>
<feature type="domain" description="Thioredoxin" evidence="5">
    <location>
        <begin position="252"/>
        <end position="396"/>
    </location>
</feature>
<dbReference type="Proteomes" id="UP000664163">
    <property type="component" value="Unassembled WGS sequence"/>
</dbReference>
<dbReference type="CDD" id="cd02966">
    <property type="entry name" value="TlpA_like_family"/>
    <property type="match status" value="1"/>
</dbReference>
<dbReference type="Pfam" id="PF08534">
    <property type="entry name" value="Redoxin"/>
    <property type="match status" value="1"/>
</dbReference>
<dbReference type="Gene3D" id="3.40.30.10">
    <property type="entry name" value="Glutaredoxin"/>
    <property type="match status" value="1"/>
</dbReference>
<dbReference type="InterPro" id="IPR050553">
    <property type="entry name" value="Thioredoxin_ResA/DsbE_sf"/>
</dbReference>
<dbReference type="InterPro" id="IPR017937">
    <property type="entry name" value="Thioredoxin_CS"/>
</dbReference>
<protein>
    <submittedName>
        <fullName evidence="6">Redoxin domain-containing protein</fullName>
    </submittedName>
</protein>
<sequence length="396" mass="45164">MKNLFLVSIISVLFLQSCSQEAWLSGTLNLKGGGDWKPMVYLVYPEKFEAVAQSFVGKVLDSAQVDENGRFEFKGNPAFQEPVLLEIVVQKLGEKYPNRLLNKNPETDNYFPLIYNPDNHLTIDADIAHFQSSFSIKEPSPKNEAMLELRDLRLTAFKKYLEGQQDGSGADEDLLERESNQYGYRKELIDFSDTSEELMPAMVALRWASPEGDYERVAELAYAQSRKWNNVYPEHPWAKELASIVSKENLPILIGNTIPDLQLPIKDNGTVNLKEILEENKLTLLDVWASWCAPCRVENRNVLVPLWEKFNTEGFQIMAYGLESSEKAWNNAIEKDGAHRWLHASHLQGDQNPFMETLRLKTIPANFLLNEEGDVLAKNLHGQDLMDFVNDYMSSP</sequence>
<dbReference type="RefSeq" id="WP_207070144.1">
    <property type="nucleotide sequence ID" value="NZ_JAFLND010000001.1"/>
</dbReference>
<dbReference type="PANTHER" id="PTHR42852">
    <property type="entry name" value="THIOL:DISULFIDE INTERCHANGE PROTEIN DSBE"/>
    <property type="match status" value="1"/>
</dbReference>
<gene>
    <name evidence="6" type="ORF">J0X13_03920</name>
</gene>
<evidence type="ECO:0000256" key="2">
    <source>
        <dbReference type="ARBA" id="ARBA00022748"/>
    </source>
</evidence>
<evidence type="ECO:0000313" key="7">
    <source>
        <dbReference type="Proteomes" id="UP000664163"/>
    </source>
</evidence>
<dbReference type="InterPro" id="IPR013766">
    <property type="entry name" value="Thioredoxin_domain"/>
</dbReference>
<comment type="subcellular location">
    <subcellularLocation>
        <location evidence="1">Cell envelope</location>
    </subcellularLocation>
</comment>
<evidence type="ECO:0000256" key="1">
    <source>
        <dbReference type="ARBA" id="ARBA00004196"/>
    </source>
</evidence>
<dbReference type="PANTHER" id="PTHR42852:SF6">
    <property type="entry name" value="THIOL:DISULFIDE INTERCHANGE PROTEIN DSBE"/>
    <property type="match status" value="1"/>
</dbReference>
<keyword evidence="3" id="KW-1015">Disulfide bond</keyword>
<name>A0ABS3EUQ8_9FLAO</name>
<accession>A0ABS3EUQ8</accession>
<dbReference type="InterPro" id="IPR036249">
    <property type="entry name" value="Thioredoxin-like_sf"/>
</dbReference>
<dbReference type="PROSITE" id="PS51352">
    <property type="entry name" value="THIOREDOXIN_2"/>
    <property type="match status" value="1"/>
</dbReference>
<dbReference type="PROSITE" id="PS51257">
    <property type="entry name" value="PROKAR_LIPOPROTEIN"/>
    <property type="match status" value="1"/>
</dbReference>
<dbReference type="PROSITE" id="PS00194">
    <property type="entry name" value="THIOREDOXIN_1"/>
    <property type="match status" value="1"/>
</dbReference>
<evidence type="ECO:0000259" key="5">
    <source>
        <dbReference type="PROSITE" id="PS51352"/>
    </source>
</evidence>
<dbReference type="InterPro" id="IPR013740">
    <property type="entry name" value="Redoxin"/>
</dbReference>